<keyword evidence="1" id="KW-0614">Plasmid</keyword>
<reference evidence="1" key="1">
    <citation type="journal article" date="2016" name="Antimicrob. Agents Chemother.">
        <title>Genetic Characterization of a blaVEB-2-carrying plasmid in Vibrio parahaemolyticus.</title>
        <authorList>
            <person name="Li R."/>
            <person name="Ye L."/>
            <person name="Zheng Z."/>
            <person name="Chan E.W."/>
            <person name="Chen S."/>
        </authorList>
    </citation>
    <scope>NUCLEOTIDE SEQUENCE</scope>
    <source>
        <strain evidence="1">VPS92</strain>
        <plasmid evidence="1">pVPS92-VEB</plasmid>
    </source>
</reference>
<protein>
    <submittedName>
        <fullName evidence="1">Uncharacterized protein</fullName>
    </submittedName>
</protein>
<evidence type="ECO:0000313" key="1">
    <source>
        <dbReference type="EMBL" id="ANS55528.1"/>
    </source>
</evidence>
<organism evidence="1">
    <name type="scientific">Vibrio parahaemolyticus</name>
    <dbReference type="NCBI Taxonomy" id="670"/>
    <lineage>
        <taxon>Bacteria</taxon>
        <taxon>Pseudomonadati</taxon>
        <taxon>Pseudomonadota</taxon>
        <taxon>Gammaproteobacteria</taxon>
        <taxon>Vibrionales</taxon>
        <taxon>Vibrionaceae</taxon>
        <taxon>Vibrio</taxon>
    </lineage>
</organism>
<dbReference type="EMBL" id="KU356480">
    <property type="protein sequence ID" value="ANS55528.1"/>
    <property type="molecule type" value="Genomic_DNA"/>
</dbReference>
<geneLocation type="plasmid" evidence="1">
    <name>pVPS92-VEB</name>
</geneLocation>
<proteinExistence type="predicted"/>
<sequence>MKTSKLVLSASFILFSNIGHASTDTHLDSVTLPVEQALKTHDDTELGYVQTGPLLSEQGNIATENQEVTITLPVDAPFSVQI</sequence>
<accession>A0A1B1LR41</accession>
<dbReference type="RefSeq" id="WP_144231926.1">
    <property type="nucleotide sequence ID" value="NZ_JAESOU010000012.1"/>
</dbReference>
<dbReference type="AlphaFoldDB" id="A0A1B1LR41"/>
<name>A0A1B1LR41_VIBPH</name>